<organism evidence="1 2">
    <name type="scientific">Hungatella hathewayi</name>
    <dbReference type="NCBI Taxonomy" id="154046"/>
    <lineage>
        <taxon>Bacteria</taxon>
        <taxon>Bacillati</taxon>
        <taxon>Bacillota</taxon>
        <taxon>Clostridia</taxon>
        <taxon>Lachnospirales</taxon>
        <taxon>Lachnospiraceae</taxon>
        <taxon>Hungatella</taxon>
    </lineage>
</organism>
<protein>
    <submittedName>
        <fullName evidence="1">Uncharacterized protein</fullName>
    </submittedName>
</protein>
<sequence length="66" mass="7580">MSGKDGQTGLEFKVNLSGKATRPEPGRASPRNTRCRRMQGSEMWEEYNVNYILYSKQKTKKRVQGV</sequence>
<evidence type="ECO:0000313" key="1">
    <source>
        <dbReference type="EMBL" id="GKH02532.1"/>
    </source>
</evidence>
<evidence type="ECO:0000313" key="2">
    <source>
        <dbReference type="Proteomes" id="UP001055091"/>
    </source>
</evidence>
<dbReference type="Proteomes" id="UP001055091">
    <property type="component" value="Unassembled WGS sequence"/>
</dbReference>
<reference evidence="1" key="1">
    <citation type="submission" date="2022-01" db="EMBL/GenBank/DDBJ databases">
        <title>Novel bile acid biosynthetic pathways are enriched in the microbiome of centenarians.</title>
        <authorList>
            <person name="Sato Y."/>
            <person name="Atarashi K."/>
            <person name="Plichta R.D."/>
            <person name="Arai Y."/>
            <person name="Sasajima S."/>
            <person name="Kearney M.S."/>
            <person name="Suda W."/>
            <person name="Takeshita K."/>
            <person name="Sasaki T."/>
            <person name="Okamoto S."/>
            <person name="Skelly N.A."/>
            <person name="Okamura Y."/>
            <person name="Vlamakis H."/>
            <person name="Li Y."/>
            <person name="Tanoue T."/>
            <person name="Takei H."/>
            <person name="Nittono H."/>
            <person name="Narushima S."/>
            <person name="Irie J."/>
            <person name="Itoh H."/>
            <person name="Moriya K."/>
            <person name="Sugiura Y."/>
            <person name="Suematsu M."/>
            <person name="Moritoki N."/>
            <person name="Shibata S."/>
            <person name="Littman R.D."/>
            <person name="Fischbach A.M."/>
            <person name="Uwamino Y."/>
            <person name="Inoue T."/>
            <person name="Honda A."/>
            <person name="Hattori M."/>
            <person name="Murai T."/>
            <person name="Xavier J.R."/>
            <person name="Hirose N."/>
            <person name="Honda K."/>
        </authorList>
    </citation>
    <scope>NUCLEOTIDE SEQUENCE</scope>
    <source>
        <strain evidence="1">CE91-St55</strain>
    </source>
</reference>
<gene>
    <name evidence="1" type="ORF">CE91St55_45130</name>
</gene>
<dbReference type="EMBL" id="BQNJ01000002">
    <property type="protein sequence ID" value="GKH02532.1"/>
    <property type="molecule type" value="Genomic_DNA"/>
</dbReference>
<proteinExistence type="predicted"/>
<comment type="caution">
    <text evidence="1">The sequence shown here is derived from an EMBL/GenBank/DDBJ whole genome shotgun (WGS) entry which is preliminary data.</text>
</comment>
<name>A0A174LYH0_9FIRM</name>
<accession>A0A174LYH0</accession>
<dbReference type="AlphaFoldDB" id="A0A174LYH0"/>